<dbReference type="CDD" id="cd00610">
    <property type="entry name" value="OAT_like"/>
    <property type="match status" value="1"/>
</dbReference>
<dbReference type="PANTHER" id="PTHR43206:SF1">
    <property type="entry name" value="4-AMINOBUTYRATE AMINOTRANSFERASE, MITOCHONDRIAL"/>
    <property type="match status" value="1"/>
</dbReference>
<dbReference type="InterPro" id="IPR005814">
    <property type="entry name" value="Aminotrans_3"/>
</dbReference>
<dbReference type="GO" id="GO:0005829">
    <property type="term" value="C:cytosol"/>
    <property type="evidence" value="ECO:0007669"/>
    <property type="project" value="EnsemblFungi"/>
</dbReference>
<evidence type="ECO:0000256" key="3">
    <source>
        <dbReference type="ARBA" id="ARBA00012912"/>
    </source>
</evidence>
<evidence type="ECO:0000313" key="12">
    <source>
        <dbReference type="EMBL" id="EWC47825.1"/>
    </source>
</evidence>
<dbReference type="Proteomes" id="UP000024837">
    <property type="component" value="Unassembled WGS sequence"/>
</dbReference>
<evidence type="ECO:0000256" key="7">
    <source>
        <dbReference type="ARBA" id="ARBA00022898"/>
    </source>
</evidence>
<sequence length="516" mass="57085">MLSTLRASSRALPRASIRRAVEIQQQRSIHNTLRRPAFAATNANVAVDSVSSHEPFYRNEPSGPSVKSAIPGPKSQAAIGELDEVFDTRSLNMICDYSKSIGNYISDHDHNLLLDVYAQIASIPLGYNNPALASIASSPEMLNALINRPALGNFPPANWTETLKAGILAVAPSGLNQVFTGMSGSDANECAYKAAFMFHRRRDRGEGASFTEEELSSSMNNEKPGSPDLAIMSFRKGFHGRLFGSLSTTRSKPIHKIDIPSFKWPQARFPHLKYPLEEFAAENAKEESECLADVERLITSWHCPVSAVVVEPIQSEGGDFHASPKFFQGLRDITLKHNVLLIVDEVQTGVGATGKFWAHDHWNLTTPPDIVTFSKKAQTAGYYFGNPLLRPTMAYRQFNTWMGDPARVLIFNTIIQEIGRLNLVQHTANTGAYLYDGLDRLSKQYPTEIQNLRGKGQGTFIAWDSPQRDAFLKKMKTVGVNIGGCGDSAVRLRPMLVFQQHHADILLEAIEKVFKA</sequence>
<dbReference type="AlphaFoldDB" id="W7IFC5"/>
<gene>
    <name evidence="12" type="ORF">DRE_03025</name>
</gene>
<dbReference type="FunFam" id="3.40.640.10:FF:000029">
    <property type="entry name" value="4-aminobutyrate aminotransferase, mitochondrial"/>
    <property type="match status" value="1"/>
</dbReference>
<name>W7IFC5_9PEZI</name>
<keyword evidence="7 11" id="KW-0663">Pyridoxal phosphate</keyword>
<dbReference type="GO" id="GO:0009450">
    <property type="term" value="P:gamma-aminobutyric acid catabolic process"/>
    <property type="evidence" value="ECO:0007669"/>
    <property type="project" value="EnsemblFungi"/>
</dbReference>
<dbReference type="InterPro" id="IPR015424">
    <property type="entry name" value="PyrdxlP-dep_Trfase"/>
</dbReference>
<evidence type="ECO:0000256" key="8">
    <source>
        <dbReference type="ARBA" id="ARBA00030204"/>
    </source>
</evidence>
<keyword evidence="5 12" id="KW-0032">Aminotransferase</keyword>
<protein>
    <recommendedName>
        <fullName evidence="4">4-aminobutyrate aminotransferase</fullName>
        <ecNumber evidence="3">2.6.1.19</ecNumber>
    </recommendedName>
    <alternativeName>
        <fullName evidence="9">GABA aminotransferase</fullName>
    </alternativeName>
    <alternativeName>
        <fullName evidence="8">Gamma-amino-N-butyrate transaminase</fullName>
    </alternativeName>
</protein>
<evidence type="ECO:0000256" key="2">
    <source>
        <dbReference type="ARBA" id="ARBA00008954"/>
    </source>
</evidence>
<keyword evidence="6 12" id="KW-0808">Transferase</keyword>
<dbReference type="PIRSF" id="PIRSF000521">
    <property type="entry name" value="Transaminase_4ab_Lys_Orn"/>
    <property type="match status" value="1"/>
</dbReference>
<dbReference type="EMBL" id="KI966408">
    <property type="protein sequence ID" value="EWC47825.1"/>
    <property type="molecule type" value="Genomic_DNA"/>
</dbReference>
<dbReference type="Pfam" id="PF00202">
    <property type="entry name" value="Aminotran_3"/>
    <property type="match status" value="1"/>
</dbReference>
<dbReference type="PROSITE" id="PS00600">
    <property type="entry name" value="AA_TRANSFER_CLASS_3"/>
    <property type="match status" value="1"/>
</dbReference>
<proteinExistence type="inferred from homology"/>
<dbReference type="GO" id="GO:0030170">
    <property type="term" value="F:pyridoxal phosphate binding"/>
    <property type="evidence" value="ECO:0007669"/>
    <property type="project" value="EnsemblFungi"/>
</dbReference>
<evidence type="ECO:0000256" key="10">
    <source>
        <dbReference type="ARBA" id="ARBA00048021"/>
    </source>
</evidence>
<dbReference type="InterPro" id="IPR015421">
    <property type="entry name" value="PyrdxlP-dep_Trfase_major"/>
</dbReference>
<accession>W7IFC5</accession>
<evidence type="ECO:0000256" key="4">
    <source>
        <dbReference type="ARBA" id="ARBA00018543"/>
    </source>
</evidence>
<dbReference type="HOGENOM" id="CLU_016922_12_0_1"/>
<evidence type="ECO:0000256" key="11">
    <source>
        <dbReference type="RuleBase" id="RU003560"/>
    </source>
</evidence>
<dbReference type="OrthoDB" id="10260828at2759"/>
<dbReference type="InterPro" id="IPR015422">
    <property type="entry name" value="PyrdxlP-dep_Trfase_small"/>
</dbReference>
<dbReference type="Gene3D" id="3.40.640.10">
    <property type="entry name" value="Type I PLP-dependent aspartate aminotransferase-like (Major domain)"/>
    <property type="match status" value="1"/>
</dbReference>
<keyword evidence="13" id="KW-1185">Reference proteome</keyword>
<evidence type="ECO:0000256" key="6">
    <source>
        <dbReference type="ARBA" id="ARBA00022679"/>
    </source>
</evidence>
<dbReference type="InterPro" id="IPR049704">
    <property type="entry name" value="Aminotrans_3_PPA_site"/>
</dbReference>
<dbReference type="InterPro" id="IPR004631">
    <property type="entry name" value="4NH2But_aminotransferase_euk"/>
</dbReference>
<evidence type="ECO:0000313" key="13">
    <source>
        <dbReference type="Proteomes" id="UP000024837"/>
    </source>
</evidence>
<dbReference type="GO" id="GO:0005739">
    <property type="term" value="C:mitochondrion"/>
    <property type="evidence" value="ECO:0007669"/>
    <property type="project" value="TreeGrafter"/>
</dbReference>
<dbReference type="EC" id="2.6.1.19" evidence="3"/>
<comment type="catalytic activity">
    <reaction evidence="10">
        <text>4-aminobutanoate + 2-oxoglutarate = succinate semialdehyde + L-glutamate</text>
        <dbReference type="Rhea" id="RHEA:23352"/>
        <dbReference type="ChEBI" id="CHEBI:16810"/>
        <dbReference type="ChEBI" id="CHEBI:29985"/>
        <dbReference type="ChEBI" id="CHEBI:57706"/>
        <dbReference type="ChEBI" id="CHEBI:59888"/>
        <dbReference type="EC" id="2.6.1.19"/>
    </reaction>
</comment>
<evidence type="ECO:0000256" key="5">
    <source>
        <dbReference type="ARBA" id="ARBA00022576"/>
    </source>
</evidence>
<organism evidence="12 13">
    <name type="scientific">Drechslerella stenobrocha 248</name>
    <dbReference type="NCBI Taxonomy" id="1043628"/>
    <lineage>
        <taxon>Eukaryota</taxon>
        <taxon>Fungi</taxon>
        <taxon>Dikarya</taxon>
        <taxon>Ascomycota</taxon>
        <taxon>Pezizomycotina</taxon>
        <taxon>Orbiliomycetes</taxon>
        <taxon>Orbiliales</taxon>
        <taxon>Orbiliaceae</taxon>
        <taxon>Drechslerella</taxon>
    </lineage>
</organism>
<dbReference type="NCBIfam" id="TIGR00699">
    <property type="entry name" value="GABAtrns_euk"/>
    <property type="match status" value="1"/>
</dbReference>
<comment type="similarity">
    <text evidence="2 11">Belongs to the class-III pyridoxal-phosphate-dependent aminotransferase family.</text>
</comment>
<dbReference type="SUPFAM" id="SSF53383">
    <property type="entry name" value="PLP-dependent transferases"/>
    <property type="match status" value="1"/>
</dbReference>
<evidence type="ECO:0000256" key="1">
    <source>
        <dbReference type="ARBA" id="ARBA00001933"/>
    </source>
</evidence>
<reference evidence="12 13" key="1">
    <citation type="submission" date="2013-05" db="EMBL/GenBank/DDBJ databases">
        <title>Drechslerella stenobrocha genome reveals carnivorous origination and mechanical trapping mechanism of predatory fungi.</title>
        <authorList>
            <person name="Liu X."/>
            <person name="Zhang W."/>
            <person name="Liu K."/>
        </authorList>
    </citation>
    <scope>NUCLEOTIDE SEQUENCE [LARGE SCALE GENOMIC DNA]</scope>
    <source>
        <strain evidence="12 13">248</strain>
    </source>
</reference>
<dbReference type="GO" id="GO:0034386">
    <property type="term" value="F:4-aminobutyrate:2-oxoglutarate transaminase activity"/>
    <property type="evidence" value="ECO:0007669"/>
    <property type="project" value="UniProtKB-EC"/>
</dbReference>
<dbReference type="PANTHER" id="PTHR43206">
    <property type="entry name" value="AMINOTRANSFERASE"/>
    <property type="match status" value="1"/>
</dbReference>
<comment type="cofactor">
    <cofactor evidence="1">
        <name>pyridoxal 5'-phosphate</name>
        <dbReference type="ChEBI" id="CHEBI:597326"/>
    </cofactor>
</comment>
<evidence type="ECO:0000256" key="9">
    <source>
        <dbReference type="ARBA" id="ARBA00031787"/>
    </source>
</evidence>
<dbReference type="Gene3D" id="3.90.1150.10">
    <property type="entry name" value="Aspartate Aminotransferase, domain 1"/>
    <property type="match status" value="1"/>
</dbReference>